<dbReference type="InterPro" id="IPR039261">
    <property type="entry name" value="FNR_nucleotide-bd"/>
</dbReference>
<dbReference type="SUPFAM" id="SSF63380">
    <property type="entry name" value="Riboflavin synthase domain-like"/>
    <property type="match status" value="1"/>
</dbReference>
<feature type="transmembrane region" description="Helical" evidence="3">
    <location>
        <begin position="298"/>
        <end position="323"/>
    </location>
</feature>
<dbReference type="InterPro" id="IPR001433">
    <property type="entry name" value="OxRdtase_FAD/NAD-bd"/>
</dbReference>
<dbReference type="SUPFAM" id="SSF52343">
    <property type="entry name" value="Ferredoxin reductase-like, C-terminal NADP-linked domain"/>
    <property type="match status" value="1"/>
</dbReference>
<dbReference type="PROSITE" id="PS51384">
    <property type="entry name" value="FAD_FR"/>
    <property type="match status" value="1"/>
</dbReference>
<evidence type="ECO:0000313" key="7">
    <source>
        <dbReference type="Proteomes" id="UP000239002"/>
    </source>
</evidence>
<dbReference type="Gene3D" id="2.40.30.10">
    <property type="entry name" value="Translation factors"/>
    <property type="match status" value="1"/>
</dbReference>
<dbReference type="Proteomes" id="UP000239002">
    <property type="component" value="Unassembled WGS sequence"/>
</dbReference>
<feature type="transmembrane region" description="Helical" evidence="3">
    <location>
        <begin position="130"/>
        <end position="151"/>
    </location>
</feature>
<dbReference type="OrthoDB" id="9789468at2"/>
<evidence type="ECO:0000256" key="2">
    <source>
        <dbReference type="ARBA" id="ARBA00023797"/>
    </source>
</evidence>
<evidence type="ECO:0000259" key="5">
    <source>
        <dbReference type="PROSITE" id="PS51384"/>
    </source>
</evidence>
<keyword evidence="3" id="KW-0812">Transmembrane</keyword>
<evidence type="ECO:0000313" key="6">
    <source>
        <dbReference type="EMBL" id="PPK96573.1"/>
    </source>
</evidence>
<organism evidence="6 7">
    <name type="scientific">Nonlabens xylanidelens</name>
    <dbReference type="NCBI Taxonomy" id="191564"/>
    <lineage>
        <taxon>Bacteria</taxon>
        <taxon>Pseudomonadati</taxon>
        <taxon>Bacteroidota</taxon>
        <taxon>Flavobacteriia</taxon>
        <taxon>Flavobacteriales</taxon>
        <taxon>Flavobacteriaceae</taxon>
        <taxon>Nonlabens</taxon>
    </lineage>
</organism>
<dbReference type="RefSeq" id="WP_104514124.1">
    <property type="nucleotide sequence ID" value="NZ_MQVW01000027.1"/>
</dbReference>
<protein>
    <recommendedName>
        <fullName evidence="2">NADPH--hemoprotein reductase</fullName>
        <ecNumber evidence="2">1.6.2.4</ecNumber>
    </recommendedName>
</protein>
<dbReference type="EC" id="1.6.2.4" evidence="2"/>
<dbReference type="Gene3D" id="3.40.50.80">
    <property type="entry name" value="Nucleotide-binding domain of ferredoxin-NADP reductase (FNR) module"/>
    <property type="match status" value="1"/>
</dbReference>
<evidence type="ECO:0000256" key="1">
    <source>
        <dbReference type="ARBA" id="ARBA00022630"/>
    </source>
</evidence>
<name>A0A2S6IQP3_9FLAO</name>
<accession>A0A2S6IQP3</accession>
<dbReference type="GO" id="GO:0010181">
    <property type="term" value="F:FMN binding"/>
    <property type="evidence" value="ECO:0007669"/>
    <property type="project" value="InterPro"/>
</dbReference>
<dbReference type="GO" id="GO:0004783">
    <property type="term" value="F:sulfite reductase (NADPH) activity"/>
    <property type="evidence" value="ECO:0007669"/>
    <property type="project" value="TreeGrafter"/>
</dbReference>
<dbReference type="InterPro" id="IPR017927">
    <property type="entry name" value="FAD-bd_FR_type"/>
</dbReference>
<keyword evidence="7" id="KW-1185">Reference proteome</keyword>
<dbReference type="Pfam" id="PF00258">
    <property type="entry name" value="Flavodoxin_1"/>
    <property type="match status" value="1"/>
</dbReference>
<comment type="caution">
    <text evidence="6">The sequence shown here is derived from an EMBL/GenBank/DDBJ whole genome shotgun (WGS) entry which is preliminary data.</text>
</comment>
<evidence type="ECO:0000256" key="3">
    <source>
        <dbReference type="SAM" id="Phobius"/>
    </source>
</evidence>
<dbReference type="Pfam" id="PF03929">
    <property type="entry name" value="PepSY_TM"/>
    <property type="match status" value="1"/>
</dbReference>
<dbReference type="InterPro" id="IPR029039">
    <property type="entry name" value="Flavoprotein-like_sf"/>
</dbReference>
<dbReference type="InterPro" id="IPR017938">
    <property type="entry name" value="Riboflavin_synthase-like_b-brl"/>
</dbReference>
<reference evidence="6 7" key="1">
    <citation type="submission" date="2018-02" db="EMBL/GenBank/DDBJ databases">
        <title>Genomic Encyclopedia of Archaeal and Bacterial Type Strains, Phase II (KMG-II): from individual species to whole genera.</title>
        <authorList>
            <person name="Goeker M."/>
        </authorList>
    </citation>
    <scope>NUCLEOTIDE SEQUENCE [LARGE SCALE GENOMIC DNA]</scope>
    <source>
        <strain evidence="6 7">DSM 16809</strain>
    </source>
</reference>
<dbReference type="PRINTS" id="PR00371">
    <property type="entry name" value="FPNCR"/>
</dbReference>
<dbReference type="EMBL" id="PTJE01000001">
    <property type="protein sequence ID" value="PPK96573.1"/>
    <property type="molecule type" value="Genomic_DNA"/>
</dbReference>
<dbReference type="PRINTS" id="PR00369">
    <property type="entry name" value="FLAVODOXIN"/>
</dbReference>
<dbReference type="PANTHER" id="PTHR19384:SF17">
    <property type="entry name" value="NADPH--CYTOCHROME P450 REDUCTASE"/>
    <property type="match status" value="1"/>
</dbReference>
<feature type="domain" description="FAD-binding FR-type" evidence="5">
    <location>
        <begin position="493"/>
        <end position="590"/>
    </location>
</feature>
<dbReference type="InterPro" id="IPR001094">
    <property type="entry name" value="Flavdoxin-like"/>
</dbReference>
<feature type="transmembrane region" description="Helical" evidence="3">
    <location>
        <begin position="172"/>
        <end position="197"/>
    </location>
</feature>
<feature type="domain" description="Flavodoxin-like" evidence="4">
    <location>
        <begin position="343"/>
        <end position="478"/>
    </location>
</feature>
<dbReference type="Pfam" id="PF00175">
    <property type="entry name" value="NAD_binding_1"/>
    <property type="match status" value="1"/>
</dbReference>
<dbReference type="AlphaFoldDB" id="A0A2S6IQP3"/>
<keyword evidence="1" id="KW-0285">Flavoprotein</keyword>
<dbReference type="PROSITE" id="PS50902">
    <property type="entry name" value="FLAVODOXIN_LIKE"/>
    <property type="match status" value="1"/>
</dbReference>
<dbReference type="GO" id="GO:0005829">
    <property type="term" value="C:cytosol"/>
    <property type="evidence" value="ECO:0007669"/>
    <property type="project" value="TreeGrafter"/>
</dbReference>
<keyword evidence="3" id="KW-0472">Membrane</keyword>
<dbReference type="Gene3D" id="3.40.50.360">
    <property type="match status" value="1"/>
</dbReference>
<dbReference type="InterPro" id="IPR005625">
    <property type="entry name" value="PepSY-ass_TM"/>
</dbReference>
<dbReference type="InterPro" id="IPR008254">
    <property type="entry name" value="Flavodoxin/NO_synth"/>
</dbReference>
<keyword evidence="3" id="KW-1133">Transmembrane helix</keyword>
<dbReference type="InterPro" id="IPR001709">
    <property type="entry name" value="Flavoprot_Pyr_Nucl_cyt_Rdtase"/>
</dbReference>
<proteinExistence type="predicted"/>
<dbReference type="PANTHER" id="PTHR19384">
    <property type="entry name" value="NITRIC OXIDE SYNTHASE-RELATED"/>
    <property type="match status" value="1"/>
</dbReference>
<gene>
    <name evidence="6" type="ORF">LY01_00396</name>
</gene>
<evidence type="ECO:0000259" key="4">
    <source>
        <dbReference type="PROSITE" id="PS50902"/>
    </source>
</evidence>
<dbReference type="GO" id="GO:0050660">
    <property type="term" value="F:flavin adenine dinucleotide binding"/>
    <property type="evidence" value="ECO:0007669"/>
    <property type="project" value="TreeGrafter"/>
</dbReference>
<sequence>MTLSLWRYSHLLLALFSSLFLIVASVTGVVLALEPISNATQNYHVVDLEDVSLARTLTQLKKNNEEVLSIKVTADSYVIASVITLDGTSQDVYIHPETGTSLGLVIGRAPIYRWTTNLHRSLFLKSIGRIFVGIVSLLLCFIAFTGILLLIQRQGGFLKLYGKIKERDFNQRYHIILGRWLLFPILIIAVTGVYLSAEKFDLTPSFSIEHNWSKEPSIELSSGELIDIPFFQELKMSQIDQLSFPFSEDQLDYFEITLHDRDLLVDQYSGEIISEVSHPFAHVLSSWSMTLHTGSGSVIWSVILLISSASILFFIFSGIAMYLKRRKKAVKTIALANKEDAEIVILVGSEGGSTFAFAKAISNQLSQQGKKVYLSSLNEYSIYEKATQFIIFTATYGDGDAPTNARHFLQKLTVIEQPNPIRFAVLGFGSRDYDHFCKYAVEVDTALQERAGFTPMLPLDKINSNDAQEIEKWLEKYKRQTGITLKNADFKEPTYSTFKVLECSVLNLDDTFLLCIQPHKKLKYKSGDILYILPPDETKPRAYSIARIDNYILLSIKKHDRGVCSTYLNELKIGDQIEAYIKQNERFHLPKKERSVIMISNGTGIAPFLGMINEKKSKKRELHLYWGGRSTGSFDLYQPYLKQTSLSSLRLAYSREMDKRYIQHKIWDQRVEIAILLSNGSPIMICGSLAMMNDVLATIEKITIEQLGKPLSVFEQRGQVLTDCY</sequence>
<dbReference type="SUPFAM" id="SSF52218">
    <property type="entry name" value="Flavoproteins"/>
    <property type="match status" value="1"/>
</dbReference>